<dbReference type="InterPro" id="IPR028994">
    <property type="entry name" value="Integrin_alpha_N"/>
</dbReference>
<dbReference type="Pfam" id="PF13517">
    <property type="entry name" value="FG-GAP_3"/>
    <property type="match status" value="2"/>
</dbReference>
<evidence type="ECO:0000313" key="3">
    <source>
        <dbReference type="EMBL" id="MDF3836802.1"/>
    </source>
</evidence>
<organism evidence="3 4">
    <name type="scientific">Cupriavidus basilensis</name>
    <dbReference type="NCBI Taxonomy" id="68895"/>
    <lineage>
        <taxon>Bacteria</taxon>
        <taxon>Pseudomonadati</taxon>
        <taxon>Pseudomonadota</taxon>
        <taxon>Betaproteobacteria</taxon>
        <taxon>Burkholderiales</taxon>
        <taxon>Burkholderiaceae</taxon>
        <taxon>Cupriavidus</taxon>
    </lineage>
</organism>
<dbReference type="Proteomes" id="UP001216674">
    <property type="component" value="Unassembled WGS sequence"/>
</dbReference>
<dbReference type="RefSeq" id="WP_276267161.1">
    <property type="nucleotide sequence ID" value="NZ_JARJLM010000464.1"/>
</dbReference>
<comment type="caution">
    <text evidence="3">The sequence shown here is derived from an EMBL/GenBank/DDBJ whole genome shotgun (WGS) entry which is preliminary data.</text>
</comment>
<dbReference type="PANTHER" id="PTHR46580">
    <property type="entry name" value="SENSOR KINASE-RELATED"/>
    <property type="match status" value="1"/>
</dbReference>
<gene>
    <name evidence="3" type="ORF">P3W85_28155</name>
</gene>
<name>A0ABT6AX36_9BURK</name>
<reference evidence="3 4" key="1">
    <citation type="submission" date="2023-03" db="EMBL/GenBank/DDBJ databases">
        <title>Draft assemblies of triclosan tolerant bacteria isolated from returned activated sludge.</title>
        <authorList>
            <person name="Van Hamelsveld S."/>
        </authorList>
    </citation>
    <scope>NUCLEOTIDE SEQUENCE [LARGE SCALE GENOMIC DNA]</scope>
    <source>
        <strain evidence="3 4">GW210010_S58</strain>
    </source>
</reference>
<evidence type="ECO:0000313" key="4">
    <source>
        <dbReference type="Proteomes" id="UP001216674"/>
    </source>
</evidence>
<feature type="compositionally biased region" description="Low complexity" evidence="2">
    <location>
        <begin position="32"/>
        <end position="44"/>
    </location>
</feature>
<dbReference type="PROSITE" id="PS51257">
    <property type="entry name" value="PROKAR_LIPOPROTEIN"/>
    <property type="match status" value="1"/>
</dbReference>
<dbReference type="SUPFAM" id="SSF69318">
    <property type="entry name" value="Integrin alpha N-terminal domain"/>
    <property type="match status" value="1"/>
</dbReference>
<keyword evidence="1" id="KW-0732">Signal</keyword>
<dbReference type="InterPro" id="IPR013517">
    <property type="entry name" value="FG-GAP"/>
</dbReference>
<protein>
    <submittedName>
        <fullName evidence="3">VCBS repeat-containing protein</fullName>
    </submittedName>
</protein>
<feature type="region of interest" description="Disordered" evidence="2">
    <location>
        <begin position="30"/>
        <end position="58"/>
    </location>
</feature>
<evidence type="ECO:0000256" key="2">
    <source>
        <dbReference type="SAM" id="MobiDB-lite"/>
    </source>
</evidence>
<dbReference type="Gene3D" id="2.130.10.130">
    <property type="entry name" value="Integrin alpha, N-terminal"/>
    <property type="match status" value="2"/>
</dbReference>
<sequence>MIDKNWLRLMPVAVAAAVVFGCGGGGDGGGTDPTSAATPSAPAVPTTPPTTGPATPTGATRTIAAIEKNSSYIVALSNAMAALRTWDQFRLQGEFLTARAIADMDGDGVNDVVAAGGVFQVTTGTPMRFYKGSVTGFLDATAKTITGPVPSLVHARKMILGDYNGDGFLDVFVCAHGYDAPPFPGTTNAMLLSAGQGKWTAASQSWSTYVGFSHGCASGDVRGNGSADIFVTDSNNKSYFLANDGRGVFTQDTSRLPASLSKKMPIFTAEIMDVDSDGNLDLVVGGVEPDQGAMVFWGDGTGSYSDARSTAIPAVAGWQNHLHFAAEDIDADGVKELVVGRVPGLAGAPNFYQGQYIQVLKVSPTRTLTDVTAAWAGATNTSATTTVVNNAKPTWIEWVYVVDYDKDGKPDLVGSDEWTGNYWAKNNGTSFGAWQKIR</sequence>
<dbReference type="EMBL" id="JARJLM010000464">
    <property type="protein sequence ID" value="MDF3836802.1"/>
    <property type="molecule type" value="Genomic_DNA"/>
</dbReference>
<proteinExistence type="predicted"/>
<keyword evidence="4" id="KW-1185">Reference proteome</keyword>
<accession>A0ABT6AX36</accession>
<evidence type="ECO:0000256" key="1">
    <source>
        <dbReference type="ARBA" id="ARBA00022729"/>
    </source>
</evidence>
<dbReference type="PANTHER" id="PTHR46580:SF4">
    <property type="entry name" value="ATP_GTP-BINDING PROTEIN"/>
    <property type="match status" value="1"/>
</dbReference>